<dbReference type="AlphaFoldDB" id="A0A0F9IT72"/>
<reference evidence="1" key="1">
    <citation type="journal article" date="2015" name="Nature">
        <title>Complex archaea that bridge the gap between prokaryotes and eukaryotes.</title>
        <authorList>
            <person name="Spang A."/>
            <person name="Saw J.H."/>
            <person name="Jorgensen S.L."/>
            <person name="Zaremba-Niedzwiedzka K."/>
            <person name="Martijn J."/>
            <person name="Lind A.E."/>
            <person name="van Eijk R."/>
            <person name="Schleper C."/>
            <person name="Guy L."/>
            <person name="Ettema T.J."/>
        </authorList>
    </citation>
    <scope>NUCLEOTIDE SEQUENCE</scope>
</reference>
<comment type="caution">
    <text evidence="1">The sequence shown here is derived from an EMBL/GenBank/DDBJ whole genome shotgun (WGS) entry which is preliminary data.</text>
</comment>
<dbReference type="EMBL" id="LAZR01011654">
    <property type="protein sequence ID" value="KKM60564.1"/>
    <property type="molecule type" value="Genomic_DNA"/>
</dbReference>
<name>A0A0F9IT72_9ZZZZ</name>
<gene>
    <name evidence="1" type="ORF">LCGC14_1540500</name>
</gene>
<sequence>MSETSVETYRCPDCGSDDVYSEVALNYNDPPGRNIVDLGQPAGRCRDCDSSFHTTAVLHPGESYDEEE</sequence>
<accession>A0A0F9IT72</accession>
<organism evidence="1">
    <name type="scientific">marine sediment metagenome</name>
    <dbReference type="NCBI Taxonomy" id="412755"/>
    <lineage>
        <taxon>unclassified sequences</taxon>
        <taxon>metagenomes</taxon>
        <taxon>ecological metagenomes</taxon>
    </lineage>
</organism>
<protein>
    <submittedName>
        <fullName evidence="1">Uncharacterized protein</fullName>
    </submittedName>
</protein>
<evidence type="ECO:0000313" key="1">
    <source>
        <dbReference type="EMBL" id="KKM60564.1"/>
    </source>
</evidence>
<proteinExistence type="predicted"/>